<evidence type="ECO:0000259" key="1">
    <source>
        <dbReference type="Pfam" id="PF06985"/>
    </source>
</evidence>
<evidence type="ECO:0000313" key="4">
    <source>
        <dbReference type="Proteomes" id="UP000799764"/>
    </source>
</evidence>
<dbReference type="EMBL" id="MU001504">
    <property type="protein sequence ID" value="KAF2442324.1"/>
    <property type="molecule type" value="Genomic_DNA"/>
</dbReference>
<comment type="caution">
    <text evidence="3">The sequence shown here is derived from an EMBL/GenBank/DDBJ whole genome shotgun (WGS) entry which is preliminary data.</text>
</comment>
<dbReference type="InterPro" id="IPR010730">
    <property type="entry name" value="HET"/>
</dbReference>
<dbReference type="AlphaFoldDB" id="A0A9P4U8I1"/>
<feature type="domain" description="DUF8212" evidence="2">
    <location>
        <begin position="219"/>
        <end position="240"/>
    </location>
</feature>
<dbReference type="Pfam" id="PF06985">
    <property type="entry name" value="HET"/>
    <property type="match status" value="1"/>
</dbReference>
<keyword evidence="4" id="KW-1185">Reference proteome</keyword>
<name>A0A9P4U8I1_9PLEO</name>
<gene>
    <name evidence="3" type="ORF">P171DRAFT_317274</name>
</gene>
<dbReference type="OrthoDB" id="674604at2759"/>
<evidence type="ECO:0000313" key="3">
    <source>
        <dbReference type="EMBL" id="KAF2442324.1"/>
    </source>
</evidence>
<reference evidence="3" key="1">
    <citation type="journal article" date="2020" name="Stud. Mycol.">
        <title>101 Dothideomycetes genomes: a test case for predicting lifestyles and emergence of pathogens.</title>
        <authorList>
            <person name="Haridas S."/>
            <person name="Albert R."/>
            <person name="Binder M."/>
            <person name="Bloem J."/>
            <person name="Labutti K."/>
            <person name="Salamov A."/>
            <person name="Andreopoulos B."/>
            <person name="Baker S."/>
            <person name="Barry K."/>
            <person name="Bills G."/>
            <person name="Bluhm B."/>
            <person name="Cannon C."/>
            <person name="Castanera R."/>
            <person name="Culley D."/>
            <person name="Daum C."/>
            <person name="Ezra D."/>
            <person name="Gonzalez J."/>
            <person name="Henrissat B."/>
            <person name="Kuo A."/>
            <person name="Liang C."/>
            <person name="Lipzen A."/>
            <person name="Lutzoni F."/>
            <person name="Magnuson J."/>
            <person name="Mondo S."/>
            <person name="Nolan M."/>
            <person name="Ohm R."/>
            <person name="Pangilinan J."/>
            <person name="Park H.-J."/>
            <person name="Ramirez L."/>
            <person name="Alfaro M."/>
            <person name="Sun H."/>
            <person name="Tritt A."/>
            <person name="Yoshinaga Y."/>
            <person name="Zwiers L.-H."/>
            <person name="Turgeon B."/>
            <person name="Goodwin S."/>
            <person name="Spatafora J."/>
            <person name="Crous P."/>
            <person name="Grigoriev I."/>
        </authorList>
    </citation>
    <scope>NUCLEOTIDE SEQUENCE</scope>
    <source>
        <strain evidence="3">CBS 690.94</strain>
    </source>
</reference>
<dbReference type="InterPro" id="IPR058525">
    <property type="entry name" value="DUF8212"/>
</dbReference>
<accession>A0A9P4U8I1</accession>
<proteinExistence type="predicted"/>
<dbReference type="PANTHER" id="PTHR10622">
    <property type="entry name" value="HET DOMAIN-CONTAINING PROTEIN"/>
    <property type="match status" value="1"/>
</dbReference>
<evidence type="ECO:0000259" key="2">
    <source>
        <dbReference type="Pfam" id="PF26640"/>
    </source>
</evidence>
<protein>
    <submittedName>
        <fullName evidence="3">HET-domain-containing protein</fullName>
    </submittedName>
</protein>
<dbReference type="Pfam" id="PF26640">
    <property type="entry name" value="DUF8212"/>
    <property type="match status" value="1"/>
</dbReference>
<organism evidence="3 4">
    <name type="scientific">Karstenula rhodostoma CBS 690.94</name>
    <dbReference type="NCBI Taxonomy" id="1392251"/>
    <lineage>
        <taxon>Eukaryota</taxon>
        <taxon>Fungi</taxon>
        <taxon>Dikarya</taxon>
        <taxon>Ascomycota</taxon>
        <taxon>Pezizomycotina</taxon>
        <taxon>Dothideomycetes</taxon>
        <taxon>Pleosporomycetidae</taxon>
        <taxon>Pleosporales</taxon>
        <taxon>Massarineae</taxon>
        <taxon>Didymosphaeriaceae</taxon>
        <taxon>Karstenula</taxon>
    </lineage>
</organism>
<feature type="domain" description="Heterokaryon incompatibility" evidence="1">
    <location>
        <begin position="22"/>
        <end position="106"/>
    </location>
</feature>
<dbReference type="Proteomes" id="UP000799764">
    <property type="component" value="Unassembled WGS sequence"/>
</dbReference>
<dbReference type="PANTHER" id="PTHR10622:SF12">
    <property type="entry name" value="HET DOMAIN-CONTAINING PROTEIN"/>
    <property type="match status" value="1"/>
</dbReference>
<sequence>MRLINVRDGSFKEFIGTQIPEYAILSHTWEDEEVTYKDVMENVHKGKMGFAKIEMTCRIAASEGIDWAWVDTCCIDKSSSAELTEAINSMYLWYKRSKVCYAYLGDLTGFVPFEEALPQCRWFTRGWTLQELIGPQNLFFYDREWNVQGHKSQLGHILKGITGIRISILRGLADLSTIAVAEKMSWAAHRQTTRIEDTAYCLLGLFDINIPLLYGEEEKAFVRLQEEIIKTTNDRSIFAW</sequence>
<feature type="non-terminal residue" evidence="3">
    <location>
        <position position="240"/>
    </location>
</feature>